<reference evidence="2" key="1">
    <citation type="submission" date="2017-06" db="EMBL/GenBank/DDBJ databases">
        <authorList>
            <person name="Cremers G."/>
        </authorList>
    </citation>
    <scope>NUCLEOTIDE SEQUENCE [LARGE SCALE GENOMIC DNA]</scope>
</reference>
<evidence type="ECO:0000313" key="1">
    <source>
        <dbReference type="EMBL" id="SNQ59425.1"/>
    </source>
</evidence>
<dbReference type="Proteomes" id="UP000218615">
    <property type="component" value="Unassembled WGS sequence"/>
</dbReference>
<proteinExistence type="predicted"/>
<sequence>MVENSKLSIGHNYQKYEKPVFTVNDISKIIDDFRCKASFYNKFKYLNLQ</sequence>
<gene>
    <name evidence="1" type="ORF">MNV_1190008</name>
</gene>
<dbReference type="AlphaFoldDB" id="A0A284VJG6"/>
<name>A0A284VJG6_9EURY</name>
<dbReference type="EMBL" id="FZMP01000023">
    <property type="protein sequence ID" value="SNQ59425.1"/>
    <property type="molecule type" value="Genomic_DNA"/>
</dbReference>
<keyword evidence="2" id="KW-1185">Reference proteome</keyword>
<organism evidence="1 2">
    <name type="scientific">Candidatus Methanoperedens nitratireducens</name>
    <dbReference type="NCBI Taxonomy" id="1392998"/>
    <lineage>
        <taxon>Archaea</taxon>
        <taxon>Methanobacteriati</taxon>
        <taxon>Methanobacteriota</taxon>
        <taxon>Stenosarchaea group</taxon>
        <taxon>Methanomicrobia</taxon>
        <taxon>Methanosarcinales</taxon>
        <taxon>ANME-2 cluster</taxon>
        <taxon>Candidatus Methanoperedentaceae</taxon>
        <taxon>Candidatus Methanoperedens</taxon>
    </lineage>
</organism>
<protein>
    <submittedName>
        <fullName evidence="1">Uncharacterized protein</fullName>
    </submittedName>
</protein>
<accession>A0A284VJG6</accession>
<evidence type="ECO:0000313" key="2">
    <source>
        <dbReference type="Proteomes" id="UP000218615"/>
    </source>
</evidence>